<comment type="similarity">
    <text evidence="2">Belongs to the class-II aminoacyl-tRNA synthetase family. Type 2 subfamily.</text>
</comment>
<dbReference type="InterPro" id="IPR004523">
    <property type="entry name" value="Asp-tRNA_synthase_2"/>
</dbReference>
<dbReference type="NCBIfam" id="TIGR00458">
    <property type="entry name" value="aspS_nondisc"/>
    <property type="match status" value="1"/>
</dbReference>
<evidence type="ECO:0000256" key="13">
    <source>
        <dbReference type="SAM" id="MobiDB-lite"/>
    </source>
</evidence>
<dbReference type="InterPro" id="IPR006195">
    <property type="entry name" value="aa-tRNA-synth_II"/>
</dbReference>
<dbReference type="Pfam" id="PF00152">
    <property type="entry name" value="tRNA-synt_2"/>
    <property type="match status" value="1"/>
</dbReference>
<dbReference type="Gene3D" id="3.30.930.10">
    <property type="entry name" value="Bira Bifunctional Protein, Domain 2"/>
    <property type="match status" value="1"/>
</dbReference>
<protein>
    <recommendedName>
        <fullName evidence="4">Aspartate--tRNA ligase, cytoplasmic</fullName>
        <ecNumber evidence="3">6.1.1.12</ecNumber>
    </recommendedName>
    <alternativeName>
        <fullName evidence="11">Aspartyl-tRNA synthetase</fullName>
    </alternativeName>
</protein>
<dbReference type="FunFam" id="3.30.930.10:FF:000013">
    <property type="entry name" value="Aspartate--tRNA ligase, cytoplasmic"/>
    <property type="match status" value="1"/>
</dbReference>
<evidence type="ECO:0000256" key="7">
    <source>
        <dbReference type="ARBA" id="ARBA00022741"/>
    </source>
</evidence>
<dbReference type="InterPro" id="IPR002312">
    <property type="entry name" value="Asp/Asn-tRNA-synth_IIb"/>
</dbReference>
<evidence type="ECO:0000256" key="5">
    <source>
        <dbReference type="ARBA" id="ARBA00022490"/>
    </source>
</evidence>
<dbReference type="HAMAP" id="MF_02075">
    <property type="entry name" value="Asp_tRNA_synth_type2"/>
    <property type="match status" value="1"/>
</dbReference>
<evidence type="ECO:0000256" key="9">
    <source>
        <dbReference type="ARBA" id="ARBA00022917"/>
    </source>
</evidence>
<evidence type="ECO:0000256" key="1">
    <source>
        <dbReference type="ARBA" id="ARBA00004496"/>
    </source>
</evidence>
<keyword evidence="10" id="KW-0030">Aminoacyl-tRNA synthetase</keyword>
<name>A0A4T0J9W2_WALIC</name>
<dbReference type="Gene3D" id="2.40.50.140">
    <property type="entry name" value="Nucleic acid-binding proteins"/>
    <property type="match status" value="1"/>
</dbReference>
<evidence type="ECO:0000256" key="2">
    <source>
        <dbReference type="ARBA" id="ARBA00005312"/>
    </source>
</evidence>
<evidence type="ECO:0000256" key="4">
    <source>
        <dbReference type="ARBA" id="ARBA00018853"/>
    </source>
</evidence>
<feature type="region of interest" description="Disordered" evidence="13">
    <location>
        <begin position="1"/>
        <end position="51"/>
    </location>
</feature>
<evidence type="ECO:0000256" key="6">
    <source>
        <dbReference type="ARBA" id="ARBA00022598"/>
    </source>
</evidence>
<dbReference type="CDD" id="cd04320">
    <property type="entry name" value="AspRS_cyto_N"/>
    <property type="match status" value="1"/>
</dbReference>
<feature type="domain" description="Aminoacyl-transfer RNA synthetases class-II family profile" evidence="14">
    <location>
        <begin position="232"/>
        <end position="529"/>
    </location>
</feature>
<dbReference type="GO" id="GO:0005524">
    <property type="term" value="F:ATP binding"/>
    <property type="evidence" value="ECO:0007669"/>
    <property type="project" value="UniProtKB-KW"/>
</dbReference>
<evidence type="ECO:0000256" key="10">
    <source>
        <dbReference type="ARBA" id="ARBA00023146"/>
    </source>
</evidence>
<dbReference type="InterPro" id="IPR045864">
    <property type="entry name" value="aa-tRNA-synth_II/BPL/LPL"/>
</dbReference>
<evidence type="ECO:0000313" key="16">
    <source>
        <dbReference type="Proteomes" id="UP000310689"/>
    </source>
</evidence>
<dbReference type="PROSITE" id="PS50862">
    <property type="entry name" value="AA_TRNA_LIGASE_II"/>
    <property type="match status" value="1"/>
</dbReference>
<dbReference type="Pfam" id="PF01336">
    <property type="entry name" value="tRNA_anti-codon"/>
    <property type="match status" value="1"/>
</dbReference>
<keyword evidence="8" id="KW-0067">ATP-binding</keyword>
<dbReference type="InterPro" id="IPR004364">
    <property type="entry name" value="Aa-tRNA-synt_II"/>
</dbReference>
<dbReference type="PANTHER" id="PTHR43450:SF2">
    <property type="entry name" value="ASPARTATE--TRNA LIGASE"/>
    <property type="match status" value="1"/>
</dbReference>
<reference evidence="15 16" key="1">
    <citation type="submission" date="2019-03" db="EMBL/GenBank/DDBJ databases">
        <title>Sequencing 23 genomes of Wallemia ichthyophaga.</title>
        <authorList>
            <person name="Gostincar C."/>
        </authorList>
    </citation>
    <scope>NUCLEOTIDE SEQUENCE [LARGE SCALE GENOMIC DNA]</scope>
    <source>
        <strain evidence="15 16">EXF-6200</strain>
    </source>
</reference>
<dbReference type="AlphaFoldDB" id="A0A4T0J9W2"/>
<dbReference type="FunFam" id="2.40.50.140:FF:000132">
    <property type="entry name" value="Aspartyl-tRNA synthetase, cytoplasmic"/>
    <property type="match status" value="1"/>
</dbReference>
<dbReference type="PANTHER" id="PTHR43450">
    <property type="entry name" value="ASPARTYL-TRNA SYNTHETASE"/>
    <property type="match status" value="1"/>
</dbReference>
<sequence length="537" mass="60914">MSSDEAPVLDANGQPLTKSALKKLKQQQEKDAKKKAVQDRLAAEQKDKQEATAIDTAAQNYGPISVHSQQRTHIPRTQIEHINASLNNQHITIRARVHTSRAQGAKMVFFNFRQQDKSIQGVLVASEPAVSKQMVKWAASLGDESIVLIEGSVQLPKDPVNSATQHDAEIAIEKLFTISDVPGGSLPFTIEDASRPEAEYEKEDAQFNKVHLETRLDNRVVDLRTQTNQAIFKVQSAICRLFRQSLDSRDFIEIHSPKLMGAASESGASVFNVSYFKSQAFLAQSPQLPKQMCIAADFEKVYEIGPVFRAENSNTHRHMTEFTGLDLEMAFEEHYHEVVEVMDEMFKTIFRGLNTQYAKEIDIIKKQFPHDEFVFPDQTVKLHYKDAIKMLREAGREVDDFEDFNTETEKFLGALVKDKYNTDYYILDKFPLSCRPFYSMPDPTDNRYSNSYDFFMRGEEILSGAQRIHDPAFLAQRMREHGMNPSDMQGYLDAFAVGAPPHAGGGIGLERVLMLFLKLNNIRRASLFPRDPKRLAP</sequence>
<comment type="caution">
    <text evidence="15">The sequence shown here is derived from an EMBL/GenBank/DDBJ whole genome shotgun (WGS) entry which is preliminary data.</text>
</comment>
<dbReference type="InterPro" id="IPR004365">
    <property type="entry name" value="NA-bd_OB_tRNA"/>
</dbReference>
<evidence type="ECO:0000259" key="14">
    <source>
        <dbReference type="PROSITE" id="PS50862"/>
    </source>
</evidence>
<organism evidence="15 16">
    <name type="scientific">Wallemia ichthyophaga</name>
    <dbReference type="NCBI Taxonomy" id="245174"/>
    <lineage>
        <taxon>Eukaryota</taxon>
        <taxon>Fungi</taxon>
        <taxon>Dikarya</taxon>
        <taxon>Basidiomycota</taxon>
        <taxon>Wallemiomycotina</taxon>
        <taxon>Wallemiomycetes</taxon>
        <taxon>Wallemiales</taxon>
        <taxon>Wallemiaceae</taxon>
        <taxon>Wallemia</taxon>
    </lineage>
</organism>
<dbReference type="SUPFAM" id="SSF55681">
    <property type="entry name" value="Class II aaRS and biotin synthetases"/>
    <property type="match status" value="1"/>
</dbReference>
<dbReference type="GO" id="GO:0006422">
    <property type="term" value="P:aspartyl-tRNA aminoacylation"/>
    <property type="evidence" value="ECO:0007669"/>
    <property type="project" value="InterPro"/>
</dbReference>
<dbReference type="Proteomes" id="UP000310689">
    <property type="component" value="Unassembled WGS sequence"/>
</dbReference>
<keyword evidence="7" id="KW-0547">Nucleotide-binding</keyword>
<proteinExistence type="inferred from homology"/>
<dbReference type="GO" id="GO:0017101">
    <property type="term" value="C:aminoacyl-tRNA synthetase multienzyme complex"/>
    <property type="evidence" value="ECO:0007669"/>
    <property type="project" value="TreeGrafter"/>
</dbReference>
<dbReference type="CDD" id="cd00776">
    <property type="entry name" value="AsxRS_core"/>
    <property type="match status" value="1"/>
</dbReference>
<dbReference type="GO" id="GO:0003723">
    <property type="term" value="F:RNA binding"/>
    <property type="evidence" value="ECO:0007669"/>
    <property type="project" value="TreeGrafter"/>
</dbReference>
<evidence type="ECO:0000256" key="12">
    <source>
        <dbReference type="ARBA" id="ARBA00047904"/>
    </source>
</evidence>
<gene>
    <name evidence="15" type="ORF">E3P86_01211</name>
</gene>
<evidence type="ECO:0000313" key="15">
    <source>
        <dbReference type="EMBL" id="TIB39258.1"/>
    </source>
</evidence>
<keyword evidence="6" id="KW-0436">Ligase</keyword>
<evidence type="ECO:0000256" key="11">
    <source>
        <dbReference type="ARBA" id="ARBA00033155"/>
    </source>
</evidence>
<dbReference type="NCBIfam" id="NF003483">
    <property type="entry name" value="PRK05159.1"/>
    <property type="match status" value="1"/>
</dbReference>
<dbReference type="GO" id="GO:0005829">
    <property type="term" value="C:cytosol"/>
    <property type="evidence" value="ECO:0007669"/>
    <property type="project" value="TreeGrafter"/>
</dbReference>
<dbReference type="EC" id="6.1.1.12" evidence="3"/>
<dbReference type="SUPFAM" id="SSF50249">
    <property type="entry name" value="Nucleic acid-binding proteins"/>
    <property type="match status" value="1"/>
</dbReference>
<keyword evidence="5" id="KW-0963">Cytoplasm</keyword>
<dbReference type="EMBL" id="SPOI01000037">
    <property type="protein sequence ID" value="TIB39258.1"/>
    <property type="molecule type" value="Genomic_DNA"/>
</dbReference>
<dbReference type="InterPro" id="IPR012340">
    <property type="entry name" value="NA-bd_OB-fold"/>
</dbReference>
<comment type="catalytic activity">
    <reaction evidence="12">
        <text>tRNA(Asp) + L-aspartate + ATP = L-aspartyl-tRNA(Asp) + AMP + diphosphate</text>
        <dbReference type="Rhea" id="RHEA:19649"/>
        <dbReference type="Rhea" id="RHEA-COMP:9660"/>
        <dbReference type="Rhea" id="RHEA-COMP:9678"/>
        <dbReference type="ChEBI" id="CHEBI:29991"/>
        <dbReference type="ChEBI" id="CHEBI:30616"/>
        <dbReference type="ChEBI" id="CHEBI:33019"/>
        <dbReference type="ChEBI" id="CHEBI:78442"/>
        <dbReference type="ChEBI" id="CHEBI:78516"/>
        <dbReference type="ChEBI" id="CHEBI:456215"/>
        <dbReference type="EC" id="6.1.1.12"/>
    </reaction>
</comment>
<dbReference type="GO" id="GO:0004815">
    <property type="term" value="F:aspartate-tRNA ligase activity"/>
    <property type="evidence" value="ECO:0007669"/>
    <property type="project" value="UniProtKB-EC"/>
</dbReference>
<evidence type="ECO:0000256" key="3">
    <source>
        <dbReference type="ARBA" id="ARBA00012841"/>
    </source>
</evidence>
<evidence type="ECO:0000256" key="8">
    <source>
        <dbReference type="ARBA" id="ARBA00022840"/>
    </source>
</evidence>
<dbReference type="PRINTS" id="PR01042">
    <property type="entry name" value="TRNASYNTHASP"/>
</dbReference>
<accession>A0A4T0J9W2</accession>
<comment type="subcellular location">
    <subcellularLocation>
        <location evidence="1">Cytoplasm</location>
    </subcellularLocation>
</comment>
<feature type="compositionally biased region" description="Basic and acidic residues" evidence="13">
    <location>
        <begin position="26"/>
        <end position="50"/>
    </location>
</feature>
<keyword evidence="9" id="KW-0648">Protein biosynthesis</keyword>